<evidence type="ECO:0000259" key="9">
    <source>
        <dbReference type="PROSITE" id="PS50821"/>
    </source>
</evidence>
<keyword evidence="4" id="KW-0221">Differentiation</keyword>
<sequence>MSSIGKGRGRGRARSTQPKEPDAPGGLKDYSESETASFVSLQSDISDARRSSLEETPSEEQSRTEKPRRGNPPKVMPGAPRGAGVQSVTTDFAAMHVGTARSGRSSSRSMPYSNVSENRSQVGEKRGGSGDPINIIANYIKVLTKPEWELFQYHTEFTPDIENRRFRREIISQHRTLFKDVAFDGTTIYTFDDLGDSQDFACRHPSMPDEVRVVVRKVARNSPNSPVFFHMANLIVRKLLELNGMKLIGRNYYQFDRKVDLDRYNLTLFPGFLTNVNIYEGSLMINVDLSHKVLNKTTVHQRLQDIFSQYQDIKYAQDTATKELVGQIVLTTYNSRTYKIDEIAWEYSPMQTFPMRDGTEYSFLQYYREKYQLNIIDHTQPLLVSRPSKKDRRAGVTTPFLLIPELCCVTGISDVMRSDFHFMRELSSYTHVDAVARYDRLRQFVTDLDQNPDCQEELSKWNIKLDNDLIKFEARVVDAEEILYRENVVRYNYTDVDWSRNCRNVRHVSARPLRQWVVVFPAREGEVARRLIDALHQACQSFGMHVEFPILRQLENDRPEHYLQALQDFAPENTDLVLCILTNSRKDRYDALKKFLCLDNPIPSQMVLTKTVAATRRNQLVSVATKIGIQINAKLGGEIWGVHIPTKTLMVIGMDSYHDSKRRGASVGAFVASTNPSLTKFYSRVVYQRTAQELIDGLTRCMTEALREYHRNNDCLPEKIVIYRDGVGDGQLSAVAEHELPQIIETFPKISEGYEPKLAVVVVKKRGNTRFFQQDGRNVHNPPPGTVIDHTVTNADWYDFYLISQCARQGTIAPTHYNVIWDRTNFKVDHMQRLTFKLCHLYYNWPGTIRVPAVCQYAHKLAFLVGQSLHQQFSERLANKLFYLQIRWQTTDVPPREEPAADVSTNVTPTKQSNLMEFFDTSDNVREAKVIHGRWWYLDELRLKSNGDLHKLWYVLLKERNRLLTMEEEYRYQYELFPNPERIDKVEESMRNIMTVVRERDIAYNLLETGRTGEPTPQIRETSFGLLRYYQPKERILPFYKNRYYQLLWGKRRAAPWTNIFKRRYNEFQEHQEHQETNRIREIVANVIQKYPHLRNEEERVMEEYKKRFDFEQYHIPKRLARRPKLRAHETVWNEQEFIDHGDLTDSNSNDYERLQQEKASRMRRKKK</sequence>
<feature type="compositionally biased region" description="Polar residues" evidence="8">
    <location>
        <begin position="110"/>
        <end position="121"/>
    </location>
</feature>
<comment type="similarity">
    <text evidence="7">Belongs to the argonaute family. Piwi subfamily.</text>
</comment>
<evidence type="ECO:0000256" key="3">
    <source>
        <dbReference type="ARBA" id="ARBA00022490"/>
    </source>
</evidence>
<dbReference type="FunFam" id="3.30.420.10:FF:000014">
    <property type="entry name" value="Piwi-like RNA-mediated gene silencing 1"/>
    <property type="match status" value="1"/>
</dbReference>
<dbReference type="FunFam" id="2.170.260.10:FF:000003">
    <property type="entry name" value="Piwi-like RNA-mediated gene silencing 2"/>
    <property type="match status" value="1"/>
</dbReference>
<dbReference type="InterPro" id="IPR038340">
    <property type="entry name" value="MRP-L47_sf"/>
</dbReference>
<dbReference type="InterPro" id="IPR036085">
    <property type="entry name" value="PAZ_dom_sf"/>
</dbReference>
<dbReference type="InterPro" id="IPR012337">
    <property type="entry name" value="RNaseH-like_sf"/>
</dbReference>
<dbReference type="GO" id="GO:0003735">
    <property type="term" value="F:structural constituent of ribosome"/>
    <property type="evidence" value="ECO:0007669"/>
    <property type="project" value="InterPro"/>
</dbReference>
<name>A0A814U818_ADIRI</name>
<dbReference type="GO" id="GO:0005761">
    <property type="term" value="C:mitochondrial ribosome"/>
    <property type="evidence" value="ECO:0007669"/>
    <property type="project" value="InterPro"/>
</dbReference>
<dbReference type="Pfam" id="PF02170">
    <property type="entry name" value="PAZ"/>
    <property type="match status" value="1"/>
</dbReference>
<feature type="region of interest" description="Disordered" evidence="8">
    <location>
        <begin position="1"/>
        <end position="85"/>
    </location>
</feature>
<dbReference type="InterPro" id="IPR010729">
    <property type="entry name" value="Ribosomal_uL29_mit"/>
</dbReference>
<feature type="domain" description="PAZ" evidence="9">
    <location>
        <begin position="302"/>
        <end position="411"/>
    </location>
</feature>
<protein>
    <submittedName>
        <fullName evidence="11">Uncharacterized protein</fullName>
    </submittedName>
</protein>
<dbReference type="GO" id="GO:0003723">
    <property type="term" value="F:RNA binding"/>
    <property type="evidence" value="ECO:0007669"/>
    <property type="project" value="UniProtKB-KW"/>
</dbReference>
<dbReference type="CDD" id="cd04658">
    <property type="entry name" value="Piwi_piwi-like_Euk"/>
    <property type="match status" value="1"/>
</dbReference>
<dbReference type="Pfam" id="PF02171">
    <property type="entry name" value="Piwi"/>
    <property type="match status" value="1"/>
</dbReference>
<evidence type="ECO:0000256" key="4">
    <source>
        <dbReference type="ARBA" id="ARBA00022782"/>
    </source>
</evidence>
<dbReference type="Gene3D" id="6.10.330.20">
    <property type="match status" value="1"/>
</dbReference>
<accession>A0A814U818</accession>
<feature type="compositionally biased region" description="Basic and acidic residues" evidence="8">
    <location>
        <begin position="1151"/>
        <end position="1161"/>
    </location>
</feature>
<keyword evidence="3" id="KW-0963">Cytoplasm</keyword>
<dbReference type="GO" id="GO:0006412">
    <property type="term" value="P:translation"/>
    <property type="evidence" value="ECO:0007669"/>
    <property type="project" value="InterPro"/>
</dbReference>
<dbReference type="Proteomes" id="UP000663828">
    <property type="component" value="Unassembled WGS sequence"/>
</dbReference>
<gene>
    <name evidence="11" type="ORF">XAT740_LOCUS22041</name>
</gene>
<dbReference type="InterPro" id="IPR036397">
    <property type="entry name" value="RNaseH_sf"/>
</dbReference>
<dbReference type="SUPFAM" id="SSF53098">
    <property type="entry name" value="Ribonuclease H-like"/>
    <property type="match status" value="1"/>
</dbReference>
<keyword evidence="2" id="KW-0217">Developmental protein</keyword>
<dbReference type="PANTHER" id="PTHR22891">
    <property type="entry name" value="EUKARYOTIC TRANSLATION INITIATION FACTOR 2C"/>
    <property type="match status" value="1"/>
</dbReference>
<evidence type="ECO:0000256" key="5">
    <source>
        <dbReference type="ARBA" id="ARBA00022884"/>
    </source>
</evidence>
<dbReference type="AlphaFoldDB" id="A0A814U818"/>
<dbReference type="GO" id="GO:0031047">
    <property type="term" value="P:regulatory ncRNA-mediated gene silencing"/>
    <property type="evidence" value="ECO:0007669"/>
    <property type="project" value="UniProtKB-KW"/>
</dbReference>
<evidence type="ECO:0000256" key="7">
    <source>
        <dbReference type="ARBA" id="ARBA00038291"/>
    </source>
</evidence>
<dbReference type="SMART" id="SM00949">
    <property type="entry name" value="PAZ"/>
    <property type="match status" value="1"/>
</dbReference>
<keyword evidence="5" id="KW-0694">RNA-binding</keyword>
<proteinExistence type="inferred from homology"/>
<dbReference type="Gene3D" id="2.170.260.10">
    <property type="entry name" value="paz domain"/>
    <property type="match status" value="1"/>
</dbReference>
<organism evidence="11 12">
    <name type="scientific">Adineta ricciae</name>
    <name type="common">Rotifer</name>
    <dbReference type="NCBI Taxonomy" id="249248"/>
    <lineage>
        <taxon>Eukaryota</taxon>
        <taxon>Metazoa</taxon>
        <taxon>Spiralia</taxon>
        <taxon>Gnathifera</taxon>
        <taxon>Rotifera</taxon>
        <taxon>Eurotatoria</taxon>
        <taxon>Bdelloidea</taxon>
        <taxon>Adinetida</taxon>
        <taxon>Adinetidae</taxon>
        <taxon>Adineta</taxon>
    </lineage>
</organism>
<evidence type="ECO:0000259" key="10">
    <source>
        <dbReference type="PROSITE" id="PS50822"/>
    </source>
</evidence>
<evidence type="ECO:0000256" key="2">
    <source>
        <dbReference type="ARBA" id="ARBA00022473"/>
    </source>
</evidence>
<feature type="region of interest" description="Disordered" evidence="8">
    <location>
        <begin position="1144"/>
        <end position="1168"/>
    </location>
</feature>
<feature type="compositionally biased region" description="Polar residues" evidence="8">
    <location>
        <begin position="33"/>
        <end position="45"/>
    </location>
</feature>
<dbReference type="Gene3D" id="3.40.50.2300">
    <property type="match status" value="1"/>
</dbReference>
<dbReference type="InterPro" id="IPR003165">
    <property type="entry name" value="Piwi"/>
</dbReference>
<dbReference type="Pfam" id="PF23278">
    <property type="entry name" value="Piwi_N"/>
    <property type="match status" value="1"/>
</dbReference>
<feature type="domain" description="Piwi" evidence="10">
    <location>
        <begin position="576"/>
        <end position="870"/>
    </location>
</feature>
<dbReference type="SUPFAM" id="SSF101690">
    <property type="entry name" value="PAZ domain"/>
    <property type="match status" value="1"/>
</dbReference>
<evidence type="ECO:0000313" key="11">
    <source>
        <dbReference type="EMBL" id="CAF1171149.1"/>
    </source>
</evidence>
<feature type="region of interest" description="Disordered" evidence="8">
    <location>
        <begin position="99"/>
        <end position="130"/>
    </location>
</feature>
<dbReference type="Pfam" id="PF06984">
    <property type="entry name" value="MRP-L47"/>
    <property type="match status" value="1"/>
</dbReference>
<dbReference type="SMART" id="SM00950">
    <property type="entry name" value="Piwi"/>
    <property type="match status" value="1"/>
</dbReference>
<evidence type="ECO:0000313" key="12">
    <source>
        <dbReference type="Proteomes" id="UP000663828"/>
    </source>
</evidence>
<reference evidence="11" key="1">
    <citation type="submission" date="2021-02" db="EMBL/GenBank/DDBJ databases">
        <authorList>
            <person name="Nowell W R."/>
        </authorList>
    </citation>
    <scope>NUCLEOTIDE SEQUENCE</scope>
</reference>
<dbReference type="Gene3D" id="3.30.420.10">
    <property type="entry name" value="Ribonuclease H-like superfamily/Ribonuclease H"/>
    <property type="match status" value="1"/>
</dbReference>
<dbReference type="InterPro" id="IPR003100">
    <property type="entry name" value="PAZ_dom"/>
</dbReference>
<dbReference type="CDD" id="cd02845">
    <property type="entry name" value="PAZ_piwi_like"/>
    <property type="match status" value="1"/>
</dbReference>
<dbReference type="GO" id="GO:0030154">
    <property type="term" value="P:cell differentiation"/>
    <property type="evidence" value="ECO:0007669"/>
    <property type="project" value="UniProtKB-KW"/>
</dbReference>
<dbReference type="EMBL" id="CAJNOR010001606">
    <property type="protein sequence ID" value="CAF1171149.1"/>
    <property type="molecule type" value="Genomic_DNA"/>
</dbReference>
<dbReference type="PROSITE" id="PS50822">
    <property type="entry name" value="PIWI"/>
    <property type="match status" value="1"/>
</dbReference>
<dbReference type="PROSITE" id="PS50821">
    <property type="entry name" value="PAZ"/>
    <property type="match status" value="1"/>
</dbReference>
<keyword evidence="6" id="KW-0943">RNA-mediated gene silencing</keyword>
<evidence type="ECO:0000256" key="8">
    <source>
        <dbReference type="SAM" id="MobiDB-lite"/>
    </source>
</evidence>
<comment type="subcellular location">
    <subcellularLocation>
        <location evidence="1">Cytoplasm</location>
    </subcellularLocation>
</comment>
<evidence type="ECO:0000256" key="1">
    <source>
        <dbReference type="ARBA" id="ARBA00004496"/>
    </source>
</evidence>
<comment type="caution">
    <text evidence="11">The sequence shown here is derived from an EMBL/GenBank/DDBJ whole genome shotgun (WGS) entry which is preliminary data.</text>
</comment>
<evidence type="ECO:0000256" key="6">
    <source>
        <dbReference type="ARBA" id="ARBA00023158"/>
    </source>
</evidence>
<keyword evidence="12" id="KW-1185">Reference proteome</keyword>